<evidence type="ECO:0000313" key="3">
    <source>
        <dbReference type="Proteomes" id="UP000271974"/>
    </source>
</evidence>
<accession>A0A3S1BBN7</accession>
<feature type="compositionally biased region" description="Basic and acidic residues" evidence="1">
    <location>
        <begin position="34"/>
        <end position="46"/>
    </location>
</feature>
<proteinExistence type="predicted"/>
<feature type="compositionally biased region" description="Basic residues" evidence="1">
    <location>
        <begin position="22"/>
        <end position="33"/>
    </location>
</feature>
<gene>
    <name evidence="2" type="ORF">EGW08_015379</name>
</gene>
<feature type="compositionally biased region" description="Polar residues" evidence="1">
    <location>
        <begin position="447"/>
        <end position="456"/>
    </location>
</feature>
<protein>
    <submittedName>
        <fullName evidence="2">Uncharacterized protein</fullName>
    </submittedName>
</protein>
<feature type="region of interest" description="Disordered" evidence="1">
    <location>
        <begin position="478"/>
        <end position="501"/>
    </location>
</feature>
<dbReference type="EMBL" id="RQTK01000629">
    <property type="protein sequence ID" value="RUS76846.1"/>
    <property type="molecule type" value="Genomic_DNA"/>
</dbReference>
<name>A0A3S1BBN7_ELYCH</name>
<feature type="compositionally biased region" description="Low complexity" evidence="1">
    <location>
        <begin position="432"/>
        <end position="446"/>
    </location>
</feature>
<feature type="region of interest" description="Disordered" evidence="1">
    <location>
        <begin position="430"/>
        <end position="463"/>
    </location>
</feature>
<organism evidence="2 3">
    <name type="scientific">Elysia chlorotica</name>
    <name type="common">Eastern emerald elysia</name>
    <name type="synonym">Sea slug</name>
    <dbReference type="NCBI Taxonomy" id="188477"/>
    <lineage>
        <taxon>Eukaryota</taxon>
        <taxon>Metazoa</taxon>
        <taxon>Spiralia</taxon>
        <taxon>Lophotrochozoa</taxon>
        <taxon>Mollusca</taxon>
        <taxon>Gastropoda</taxon>
        <taxon>Heterobranchia</taxon>
        <taxon>Euthyneura</taxon>
        <taxon>Panpulmonata</taxon>
        <taxon>Sacoglossa</taxon>
        <taxon>Placobranchoidea</taxon>
        <taxon>Plakobranchidae</taxon>
        <taxon>Elysia</taxon>
    </lineage>
</organism>
<evidence type="ECO:0000313" key="2">
    <source>
        <dbReference type="EMBL" id="RUS76846.1"/>
    </source>
</evidence>
<feature type="compositionally biased region" description="Basic and acidic residues" evidence="1">
    <location>
        <begin position="115"/>
        <end position="146"/>
    </location>
</feature>
<feature type="region of interest" description="Disordered" evidence="1">
    <location>
        <begin position="204"/>
        <end position="224"/>
    </location>
</feature>
<feature type="compositionally biased region" description="Basic and acidic residues" evidence="1">
    <location>
        <begin position="79"/>
        <end position="88"/>
    </location>
</feature>
<sequence length="591" mass="64654">MGTCYSKSGAGASLSPPENAPRARKRLSWRMKRRDREGSSISREGDFASGLPDSSPHKTKDLTAANVNSAEADPLLAEKQADGREGKAENSSLQATVAPSDSGIESIGTTQEDSQDQRGSHQVEEIVELKMRRKDTKITESARAEESDSSSDNETSVYLSRQLQRLSRGSCHKCGNFKLDDSALTALLADSYCICGPRRAGRPSVNPECQTHGLRHQRSNLSSQVDSMPGNEYNSGDHMGSVETSIISTQSPVVKCSENVPRKSSLKKRLSFECVEDRTSLSMRGSLKTEYEPVLNCTDSFDDVFEDEAGEDRESNADLRTHLGSLEKSLEKFPLSAHKRKSLLSEILDITDSICRCDFYSNEIFCSSQDPQESDEDISRSVQCVTSATTAHQKFPAESVSKSSPALYSPLMKKGLGSAKNVSFAMENTPKSFSTSNSSQSSIKGSRQNGAPSSSYGGLKSNLERLPSVDSTEMIVLSGSDSEGDEDSTLDSPEENGHIYSTEGCRKTLSYSSVQHLVGNSRELSIPVDSARRMFVDGRDSIVIPTEVYCQLEADLSVMKEQLLFLTSLMLEENEEETSLYDTDVMEESFA</sequence>
<feature type="compositionally biased region" description="Polar residues" evidence="1">
    <location>
        <begin position="89"/>
        <end position="99"/>
    </location>
</feature>
<feature type="compositionally biased region" description="Acidic residues" evidence="1">
    <location>
        <begin position="482"/>
        <end position="494"/>
    </location>
</feature>
<dbReference type="Proteomes" id="UP000271974">
    <property type="component" value="Unassembled WGS sequence"/>
</dbReference>
<dbReference type="AlphaFoldDB" id="A0A3S1BBN7"/>
<comment type="caution">
    <text evidence="2">The sequence shown here is derived from an EMBL/GenBank/DDBJ whole genome shotgun (WGS) entry which is preliminary data.</text>
</comment>
<reference evidence="2 3" key="1">
    <citation type="submission" date="2019-01" db="EMBL/GenBank/DDBJ databases">
        <title>A draft genome assembly of the solar-powered sea slug Elysia chlorotica.</title>
        <authorList>
            <person name="Cai H."/>
            <person name="Li Q."/>
            <person name="Fang X."/>
            <person name="Li J."/>
            <person name="Curtis N.E."/>
            <person name="Altenburger A."/>
            <person name="Shibata T."/>
            <person name="Feng M."/>
            <person name="Maeda T."/>
            <person name="Schwartz J.A."/>
            <person name="Shigenobu S."/>
            <person name="Lundholm N."/>
            <person name="Nishiyama T."/>
            <person name="Yang H."/>
            <person name="Hasebe M."/>
            <person name="Li S."/>
            <person name="Pierce S.K."/>
            <person name="Wang J."/>
        </authorList>
    </citation>
    <scope>NUCLEOTIDE SEQUENCE [LARGE SCALE GENOMIC DNA]</scope>
    <source>
        <strain evidence="2">EC2010</strain>
        <tissue evidence="2">Whole organism of an adult</tissue>
    </source>
</reference>
<evidence type="ECO:0000256" key="1">
    <source>
        <dbReference type="SAM" id="MobiDB-lite"/>
    </source>
</evidence>
<dbReference type="OrthoDB" id="6069857at2759"/>
<keyword evidence="3" id="KW-1185">Reference proteome</keyword>
<feature type="region of interest" description="Disordered" evidence="1">
    <location>
        <begin position="1"/>
        <end position="156"/>
    </location>
</feature>